<evidence type="ECO:0000256" key="12">
    <source>
        <dbReference type="RuleBase" id="RU367110"/>
    </source>
</evidence>
<evidence type="ECO:0000256" key="10">
    <source>
        <dbReference type="ARBA" id="ARBA00023187"/>
    </source>
</evidence>
<feature type="compositionally biased region" description="Basic and acidic residues" evidence="13">
    <location>
        <begin position="329"/>
        <end position="344"/>
    </location>
</feature>
<evidence type="ECO:0000256" key="6">
    <source>
        <dbReference type="ARBA" id="ARBA00022728"/>
    </source>
</evidence>
<evidence type="ECO:0000259" key="14">
    <source>
        <dbReference type="PROSITE" id="PS50089"/>
    </source>
</evidence>
<evidence type="ECO:0000256" key="7">
    <source>
        <dbReference type="ARBA" id="ARBA00022771"/>
    </source>
</evidence>
<dbReference type="PROSITE" id="PS00518">
    <property type="entry name" value="ZF_RING_1"/>
    <property type="match status" value="1"/>
</dbReference>
<dbReference type="SMART" id="SM00356">
    <property type="entry name" value="ZnF_C3H1"/>
    <property type="match status" value="1"/>
</dbReference>
<dbReference type="InterPro" id="IPR017907">
    <property type="entry name" value="Znf_RING_CS"/>
</dbReference>
<evidence type="ECO:0000256" key="11">
    <source>
        <dbReference type="PROSITE-ProRule" id="PRU00723"/>
    </source>
</evidence>
<evidence type="ECO:0000256" key="3">
    <source>
        <dbReference type="ARBA" id="ARBA00011524"/>
    </source>
</evidence>
<comment type="subunit">
    <text evidence="3 12">Associated with the spliceosome.</text>
</comment>
<dbReference type="CDD" id="cd16539">
    <property type="entry name" value="RING-HC_RNF113A_B"/>
    <property type="match status" value="1"/>
</dbReference>
<feature type="domain" description="C3H1-type" evidence="15">
    <location>
        <begin position="204"/>
        <end position="232"/>
    </location>
</feature>
<dbReference type="SUPFAM" id="SSF90229">
    <property type="entry name" value="CCCH zinc finger"/>
    <property type="match status" value="1"/>
</dbReference>
<dbReference type="InterPro" id="IPR001841">
    <property type="entry name" value="Znf_RING"/>
</dbReference>
<keyword evidence="12" id="KW-0507">mRNA processing</keyword>
<dbReference type="Pfam" id="PF00642">
    <property type="entry name" value="zf-CCCH"/>
    <property type="match status" value="1"/>
</dbReference>
<dbReference type="FunFam" id="3.30.40.10:FF:000045">
    <property type="entry name" value="RING finger protein 113A"/>
    <property type="match status" value="1"/>
</dbReference>
<evidence type="ECO:0000256" key="4">
    <source>
        <dbReference type="ARBA" id="ARBA00020647"/>
    </source>
</evidence>
<comment type="caution">
    <text evidence="16">The sequence shown here is derived from an EMBL/GenBank/DDBJ whole genome shotgun (WGS) entry which is preliminary data.</text>
</comment>
<keyword evidence="7 11" id="KW-0863">Zinc-finger</keyword>
<feature type="compositionally biased region" description="Low complexity" evidence="13">
    <location>
        <begin position="61"/>
        <end position="74"/>
    </location>
</feature>
<dbReference type="PANTHER" id="PTHR12930">
    <property type="entry name" value="ZINC FINGER PROTEIN 183"/>
    <property type="match status" value="1"/>
</dbReference>
<evidence type="ECO:0000259" key="15">
    <source>
        <dbReference type="PROSITE" id="PS50103"/>
    </source>
</evidence>
<dbReference type="GO" id="GO:0034247">
    <property type="term" value="P:snoRNA splicing"/>
    <property type="evidence" value="ECO:0007669"/>
    <property type="project" value="TreeGrafter"/>
</dbReference>
<dbReference type="Pfam" id="PF13920">
    <property type="entry name" value="zf-C3HC4_3"/>
    <property type="match status" value="1"/>
</dbReference>
<keyword evidence="5 11" id="KW-0479">Metal-binding</keyword>
<keyword evidence="9 12" id="KW-0238">DNA-binding</keyword>
<dbReference type="GO" id="GO:0008270">
    <property type="term" value="F:zinc ion binding"/>
    <property type="evidence" value="ECO:0007669"/>
    <property type="project" value="UniProtKB-KW"/>
</dbReference>
<protein>
    <recommendedName>
        <fullName evidence="4 12">Pre-mRNA-splicing factor CWC24</fullName>
    </recommendedName>
</protein>
<evidence type="ECO:0000256" key="1">
    <source>
        <dbReference type="ARBA" id="ARBA00003777"/>
    </source>
</evidence>
<feature type="region of interest" description="Disordered" evidence="13">
    <location>
        <begin position="55"/>
        <end position="89"/>
    </location>
</feature>
<dbReference type="PROSITE" id="PS50089">
    <property type="entry name" value="ZF_RING_2"/>
    <property type="match status" value="1"/>
</dbReference>
<evidence type="ECO:0000313" key="16">
    <source>
        <dbReference type="EMBL" id="KAF8682424.1"/>
    </source>
</evidence>
<dbReference type="Proteomes" id="UP000650582">
    <property type="component" value="Unassembled WGS sequence"/>
</dbReference>
<dbReference type="GO" id="GO:0006397">
    <property type="term" value="P:mRNA processing"/>
    <property type="evidence" value="ECO:0007669"/>
    <property type="project" value="UniProtKB-KW"/>
</dbReference>
<name>A0A8H7HBD1_9AGAM</name>
<feature type="zinc finger region" description="C3H1-type" evidence="11">
    <location>
        <begin position="204"/>
        <end position="232"/>
    </location>
</feature>
<dbReference type="InterPro" id="IPR013083">
    <property type="entry name" value="Znf_RING/FYVE/PHD"/>
</dbReference>
<evidence type="ECO:0000256" key="8">
    <source>
        <dbReference type="ARBA" id="ARBA00022833"/>
    </source>
</evidence>
<accession>A0A8H7HBD1</accession>
<dbReference type="GO" id="GO:0005684">
    <property type="term" value="C:U2-type spliceosomal complex"/>
    <property type="evidence" value="ECO:0007669"/>
    <property type="project" value="TreeGrafter"/>
</dbReference>
<dbReference type="Gene3D" id="3.30.40.10">
    <property type="entry name" value="Zinc/RING finger domain, C3HC4 (zinc finger)"/>
    <property type="match status" value="1"/>
</dbReference>
<dbReference type="SMART" id="SM00184">
    <property type="entry name" value="RING"/>
    <property type="match status" value="1"/>
</dbReference>
<dbReference type="EMBL" id="JACYCC010000035">
    <property type="protein sequence ID" value="KAF8682424.1"/>
    <property type="molecule type" value="Genomic_DNA"/>
</dbReference>
<keyword evidence="8 11" id="KW-0862">Zinc</keyword>
<dbReference type="AlphaFoldDB" id="A0A8H7HBD1"/>
<keyword evidence="12" id="KW-0539">Nucleus</keyword>
<gene>
    <name evidence="16" type="ORF">RHS04_02793</name>
</gene>
<feature type="compositionally biased region" description="Polar residues" evidence="13">
    <location>
        <begin position="75"/>
        <end position="87"/>
    </location>
</feature>
<comment type="function">
    <text evidence="1 12">Involved in pre-mRNA splicing.</text>
</comment>
<evidence type="ECO:0000313" key="17">
    <source>
        <dbReference type="Proteomes" id="UP000650582"/>
    </source>
</evidence>
<reference evidence="16" key="1">
    <citation type="submission" date="2020-09" db="EMBL/GenBank/DDBJ databases">
        <title>Comparative genome analyses of four rice-infecting Rhizoctonia solani isolates reveal extensive enrichment of homogalacturonan modification genes.</title>
        <authorList>
            <person name="Lee D.-Y."/>
            <person name="Jeon J."/>
            <person name="Kim K.-T."/>
            <person name="Cheong K."/>
            <person name="Song H."/>
            <person name="Choi G."/>
            <person name="Ko J."/>
            <person name="Opiyo S.O."/>
            <person name="Zuo S."/>
            <person name="Madhav S."/>
            <person name="Lee Y.-H."/>
            <person name="Wang G.-L."/>
        </authorList>
    </citation>
    <scope>NUCLEOTIDE SEQUENCE</scope>
    <source>
        <strain evidence="16">AG1-IA YN-7</strain>
    </source>
</reference>
<evidence type="ECO:0000256" key="13">
    <source>
        <dbReference type="SAM" id="MobiDB-lite"/>
    </source>
</evidence>
<evidence type="ECO:0000256" key="9">
    <source>
        <dbReference type="ARBA" id="ARBA00023125"/>
    </source>
</evidence>
<evidence type="ECO:0000256" key="2">
    <source>
        <dbReference type="ARBA" id="ARBA00009161"/>
    </source>
</evidence>
<dbReference type="InterPro" id="IPR039971">
    <property type="entry name" value="CWC24-like"/>
</dbReference>
<sequence length="357" mass="38946">MNEDEWRTVLRSKVESSSNYAYARGIGSGAYASGHLDQSSGSCLETEQPNVPFFKKKARARPATARQRSASPSSEVNNANAGPSKTQVVLPKKRQIVNPLVQGTKRARTDNDDGPDVQWKAGGGISREEAELELEIMDGEEAAEVLRKAARDAGKEDLPDDGMYRGQASYKTHIKKRTDGEPPKAMRVGPQRGSNTIKTVTLVDYQPDVCKDYKETGYCGFGDTCKFLHDRGTYMQGWQLDKMYENTQNQTGGGGDDDSDSSDEDIPFACYICKKEYTDPVVTRCGHYFCSACAIKRFAKTPKCMACGAPTGGIFNRADKVIKKLKDKQAAKEAAGDSDKEDGPKIAIGSDDEAGSD</sequence>
<feature type="region of interest" description="Disordered" evidence="13">
    <location>
        <begin position="329"/>
        <end position="357"/>
    </location>
</feature>
<dbReference type="SUPFAM" id="SSF57850">
    <property type="entry name" value="RING/U-box"/>
    <property type="match status" value="1"/>
</dbReference>
<dbReference type="InterPro" id="IPR036855">
    <property type="entry name" value="Znf_CCCH_sf"/>
</dbReference>
<comment type="similarity">
    <text evidence="2 12">Belongs to the CWC24 family.</text>
</comment>
<dbReference type="PROSITE" id="PS50103">
    <property type="entry name" value="ZF_C3H1"/>
    <property type="match status" value="1"/>
</dbReference>
<proteinExistence type="inferred from homology"/>
<dbReference type="InterPro" id="IPR000571">
    <property type="entry name" value="Znf_CCCH"/>
</dbReference>
<organism evidence="16 17">
    <name type="scientific">Rhizoctonia solani</name>
    <dbReference type="NCBI Taxonomy" id="456999"/>
    <lineage>
        <taxon>Eukaryota</taxon>
        <taxon>Fungi</taxon>
        <taxon>Dikarya</taxon>
        <taxon>Basidiomycota</taxon>
        <taxon>Agaricomycotina</taxon>
        <taxon>Agaricomycetes</taxon>
        <taxon>Cantharellales</taxon>
        <taxon>Ceratobasidiaceae</taxon>
        <taxon>Rhizoctonia</taxon>
    </lineage>
</organism>
<dbReference type="GO" id="GO:0003677">
    <property type="term" value="F:DNA binding"/>
    <property type="evidence" value="ECO:0007669"/>
    <property type="project" value="UniProtKB-UniRule"/>
</dbReference>
<comment type="subcellular location">
    <subcellularLocation>
        <location evidence="12">Nucleus</location>
    </subcellularLocation>
</comment>
<feature type="domain" description="RING-type" evidence="14">
    <location>
        <begin position="270"/>
        <end position="307"/>
    </location>
</feature>
<dbReference type="PANTHER" id="PTHR12930:SF0">
    <property type="entry name" value="RING FINGER PROTEIN 113B"/>
    <property type="match status" value="1"/>
</dbReference>
<keyword evidence="10 12" id="KW-0508">mRNA splicing</keyword>
<evidence type="ECO:0000256" key="5">
    <source>
        <dbReference type="ARBA" id="ARBA00022723"/>
    </source>
</evidence>
<keyword evidence="6 12" id="KW-0747">Spliceosome</keyword>